<evidence type="ECO:0000313" key="3">
    <source>
        <dbReference type="EMBL" id="SEQ66336.1"/>
    </source>
</evidence>
<feature type="transmembrane region" description="Helical" evidence="2">
    <location>
        <begin position="233"/>
        <end position="266"/>
    </location>
</feature>
<proteinExistence type="predicted"/>
<keyword evidence="2" id="KW-1133">Transmembrane helix</keyword>
<dbReference type="STRING" id="355243.SAMN03080615_02249"/>
<name>A0A1H9HVH0_9GAMM</name>
<feature type="region of interest" description="Disordered" evidence="1">
    <location>
        <begin position="143"/>
        <end position="165"/>
    </location>
</feature>
<keyword evidence="2" id="KW-0812">Transmembrane</keyword>
<dbReference type="OrthoDB" id="5298483at2"/>
<dbReference type="InterPro" id="IPR047798">
    <property type="entry name" value="BPSS1780-like"/>
</dbReference>
<accession>A0A1H9HVH0</accession>
<protein>
    <submittedName>
        <fullName evidence="3">Uncharacterized protein</fullName>
    </submittedName>
</protein>
<evidence type="ECO:0000313" key="4">
    <source>
        <dbReference type="Proteomes" id="UP000198749"/>
    </source>
</evidence>
<sequence length="436" mass="46260">MSDQFKVVFSGTITEGFEPESVITAFAEKFKCSDAKARGLVMAGKETPIKSGLDRVKAERYVAVLTAIGLDVKLVAPQPAVKPAMAFELEGDDEPGVSNVVAASESSVCPKCGSQEVADDRCPDCKIVVSKYLAIQESGQAFTSAPVKAPESSDNNSSTLSENSSSGAFTASASATSYDDSAAASSSNPYQAPEADLSQEYEEGDLTGPVSVPASHGWSWLAEGFGHFKQNPVAWIVALVIWVIISSVLSFIPFVGMLLILVYPIITAGFMLGCREQAEGGDFEIGHLFSGFRNNVGQLVLVGLLYMVGIIVVSVIIGVLIGSATFFIGGGVEQMGPGMMSALALPMLVGFLLFIPLIMAYWFAPTLVALNDIPAIEAMKLSFSACLKNVLPFLLYGLIALILFIVGTIPFALGLLIVMPMAIASLYTSYRDIFYN</sequence>
<feature type="transmembrane region" description="Helical" evidence="2">
    <location>
        <begin position="342"/>
        <end position="364"/>
    </location>
</feature>
<dbReference type="EMBL" id="FOGB01000006">
    <property type="protein sequence ID" value="SEQ66336.1"/>
    <property type="molecule type" value="Genomic_DNA"/>
</dbReference>
<evidence type="ECO:0000256" key="2">
    <source>
        <dbReference type="SAM" id="Phobius"/>
    </source>
</evidence>
<dbReference type="NCBIfam" id="NF041043">
    <property type="entry name" value="BPSS1780_fam"/>
    <property type="match status" value="1"/>
</dbReference>
<keyword evidence="4" id="KW-1185">Reference proteome</keyword>
<evidence type="ECO:0000256" key="1">
    <source>
        <dbReference type="SAM" id="MobiDB-lite"/>
    </source>
</evidence>
<keyword evidence="2" id="KW-0472">Membrane</keyword>
<organism evidence="3 4">
    <name type="scientific">Amphritea atlantica</name>
    <dbReference type="NCBI Taxonomy" id="355243"/>
    <lineage>
        <taxon>Bacteria</taxon>
        <taxon>Pseudomonadati</taxon>
        <taxon>Pseudomonadota</taxon>
        <taxon>Gammaproteobacteria</taxon>
        <taxon>Oceanospirillales</taxon>
        <taxon>Oceanospirillaceae</taxon>
        <taxon>Amphritea</taxon>
    </lineage>
</organism>
<dbReference type="RefSeq" id="WP_091358000.1">
    <property type="nucleotide sequence ID" value="NZ_AP025284.1"/>
</dbReference>
<feature type="compositionally biased region" description="Low complexity" evidence="1">
    <location>
        <begin position="152"/>
        <end position="165"/>
    </location>
</feature>
<feature type="transmembrane region" description="Helical" evidence="2">
    <location>
        <begin position="393"/>
        <end position="418"/>
    </location>
</feature>
<dbReference type="Proteomes" id="UP000198749">
    <property type="component" value="Unassembled WGS sequence"/>
</dbReference>
<reference evidence="4" key="1">
    <citation type="submission" date="2016-10" db="EMBL/GenBank/DDBJ databases">
        <authorList>
            <person name="Varghese N."/>
            <person name="Submissions S."/>
        </authorList>
    </citation>
    <scope>NUCLEOTIDE SEQUENCE [LARGE SCALE GENOMIC DNA]</scope>
    <source>
        <strain evidence="4">DSM 18887</strain>
    </source>
</reference>
<feature type="transmembrane region" description="Helical" evidence="2">
    <location>
        <begin position="304"/>
        <end position="330"/>
    </location>
</feature>
<gene>
    <name evidence="3" type="ORF">SAMN03080615_02249</name>
</gene>
<dbReference type="AlphaFoldDB" id="A0A1H9HVH0"/>